<reference evidence="1 2" key="1">
    <citation type="journal article" date="2003" name="Virology">
        <title>Comparative analysis of bacterial viruses Bam35, infecting a gram-positive host, and PRD1, infecting gram-negative hosts, demonstrates a viral lineage.</title>
        <authorList>
            <person name="Ravantti J.J."/>
            <person name="Gaidelyte A."/>
            <person name="Bamford D.H."/>
            <person name="Bamford J.K."/>
        </authorList>
    </citation>
    <scope>NUCLEOTIDE SEQUENCE</scope>
</reference>
<dbReference type="KEGG" id="vg:2658271"/>
<organismHost>
    <name type="scientific">Bacillus thuringiensis</name>
    <dbReference type="NCBI Taxonomy" id="1428"/>
</organismHost>
<dbReference type="EMBL" id="AY257527">
    <property type="protein sequence ID" value="AAP83478.1"/>
    <property type="molecule type" value="Genomic_DNA"/>
</dbReference>
<proteinExistence type="predicted"/>
<dbReference type="RefSeq" id="NP_943755.1">
    <property type="nucleotide sequence ID" value="NC_005258.1"/>
</dbReference>
<name>Q6X3W0_BP35C</name>
<accession>Q6X3W0</accession>
<organism evidence="1 2">
    <name type="scientific">Bacillus phage Bam35c</name>
    <name type="common">Bacillus thuringiensis bacteriophage Bam35c</name>
    <dbReference type="NCBI Taxonomy" id="236750"/>
    <lineage>
        <taxon>Viruses</taxon>
        <taxon>Varidnaviria</taxon>
        <taxon>Bamfordvirae</taxon>
        <taxon>Preplasmiviricota</taxon>
        <taxon>Prepoliviricotina</taxon>
        <taxon>Tectiliviricetes</taxon>
        <taxon>Kalamavirales</taxon>
        <taxon>Tectiviridae</taxon>
        <taxon>Betatectivirus</taxon>
        <taxon>Betatectivirus Bam35</taxon>
    </lineage>
</organism>
<protein>
    <submittedName>
        <fullName evidence="1">Uncharacterized protein</fullName>
    </submittedName>
</protein>
<dbReference type="SMR" id="Q6X3W0"/>
<evidence type="ECO:0000313" key="1">
    <source>
        <dbReference type="EMBL" id="AAP83478.1"/>
    </source>
</evidence>
<sequence length="57" mass="6478">MDALTELIIANNKVEMLVRHATTIMTKEQTLKLKNLISDDGLKAMIETRISDLYKSN</sequence>
<keyword evidence="2" id="KW-1185">Reference proteome</keyword>
<dbReference type="Proteomes" id="UP000002550">
    <property type="component" value="Segment"/>
</dbReference>
<evidence type="ECO:0000313" key="2">
    <source>
        <dbReference type="Proteomes" id="UP000002550"/>
    </source>
</evidence>
<dbReference type="GeneID" id="2658271"/>